<dbReference type="GO" id="GO:0046983">
    <property type="term" value="F:protein dimerization activity"/>
    <property type="evidence" value="ECO:0007669"/>
    <property type="project" value="InterPro"/>
</dbReference>
<proteinExistence type="predicted"/>
<sequence>MFMIISSLGTANNSNRVKFMEGAGNSSSRVERNMKERVRRKQMRNLLSQLAFLISPPQTSKNSVPELLEHAANYINHLQEKVEDQKGRHEALLKESTTSDPNYKKTTSSCSPVLNIKSGEDSYLEVNLICGLNKNFLLHEIISVLQQEGAEVISCTQNNAADRVIYMIRSKAICARIGIETARVRERIKDLIF</sequence>
<dbReference type="InterPro" id="IPR011598">
    <property type="entry name" value="bHLH_dom"/>
</dbReference>
<feature type="domain" description="BHLH" evidence="5">
    <location>
        <begin position="27"/>
        <end position="78"/>
    </location>
</feature>
<dbReference type="PANTHER" id="PTHR13935">
    <property type="entry name" value="ACHAETE-SCUTE TRANSCRIPTION FACTOR-RELATED"/>
    <property type="match status" value="1"/>
</dbReference>
<protein>
    <recommendedName>
        <fullName evidence="5">BHLH domain-containing protein</fullName>
    </recommendedName>
</protein>
<dbReference type="GO" id="GO:0000977">
    <property type="term" value="F:RNA polymerase II transcription regulatory region sequence-specific DNA binding"/>
    <property type="evidence" value="ECO:0007669"/>
    <property type="project" value="TreeGrafter"/>
</dbReference>
<keyword evidence="4" id="KW-0539">Nucleus</keyword>
<dbReference type="Gene3D" id="4.10.280.10">
    <property type="entry name" value="Helix-loop-helix DNA-binding domain"/>
    <property type="match status" value="1"/>
</dbReference>
<evidence type="ECO:0000256" key="4">
    <source>
        <dbReference type="ARBA" id="ARBA00023242"/>
    </source>
</evidence>
<dbReference type="GO" id="GO:0000981">
    <property type="term" value="F:DNA-binding transcription factor activity, RNA polymerase II-specific"/>
    <property type="evidence" value="ECO:0007669"/>
    <property type="project" value="TreeGrafter"/>
</dbReference>
<organism evidence="6 7">
    <name type="scientific">Dipteronia dyeriana</name>
    <dbReference type="NCBI Taxonomy" id="168575"/>
    <lineage>
        <taxon>Eukaryota</taxon>
        <taxon>Viridiplantae</taxon>
        <taxon>Streptophyta</taxon>
        <taxon>Embryophyta</taxon>
        <taxon>Tracheophyta</taxon>
        <taxon>Spermatophyta</taxon>
        <taxon>Magnoliopsida</taxon>
        <taxon>eudicotyledons</taxon>
        <taxon>Gunneridae</taxon>
        <taxon>Pentapetalae</taxon>
        <taxon>rosids</taxon>
        <taxon>malvids</taxon>
        <taxon>Sapindales</taxon>
        <taxon>Sapindaceae</taxon>
        <taxon>Hippocastanoideae</taxon>
        <taxon>Acereae</taxon>
        <taxon>Dipteronia</taxon>
    </lineage>
</organism>
<gene>
    <name evidence="6" type="ORF">Ddye_031261</name>
</gene>
<dbReference type="PROSITE" id="PS50888">
    <property type="entry name" value="BHLH"/>
    <property type="match status" value="1"/>
</dbReference>
<name>A0AAD9TIX5_9ROSI</name>
<evidence type="ECO:0000256" key="3">
    <source>
        <dbReference type="ARBA" id="ARBA00023163"/>
    </source>
</evidence>
<reference evidence="6" key="1">
    <citation type="journal article" date="2023" name="Plant J.">
        <title>Genome sequences and population genomics provide insights into the demographic history, inbreeding, and mutation load of two 'living fossil' tree species of Dipteronia.</title>
        <authorList>
            <person name="Feng Y."/>
            <person name="Comes H.P."/>
            <person name="Chen J."/>
            <person name="Zhu S."/>
            <person name="Lu R."/>
            <person name="Zhang X."/>
            <person name="Li P."/>
            <person name="Qiu J."/>
            <person name="Olsen K.M."/>
            <person name="Qiu Y."/>
        </authorList>
    </citation>
    <scope>NUCLEOTIDE SEQUENCE</scope>
    <source>
        <strain evidence="6">KIB01</strain>
    </source>
</reference>
<dbReference type="InterPro" id="IPR036638">
    <property type="entry name" value="HLH_DNA-bd_sf"/>
</dbReference>
<keyword evidence="7" id="KW-1185">Reference proteome</keyword>
<dbReference type="AlphaFoldDB" id="A0AAD9TIX5"/>
<evidence type="ECO:0000256" key="1">
    <source>
        <dbReference type="ARBA" id="ARBA00004123"/>
    </source>
</evidence>
<evidence type="ECO:0000259" key="5">
    <source>
        <dbReference type="PROSITE" id="PS50888"/>
    </source>
</evidence>
<accession>A0AAD9TIX5</accession>
<dbReference type="InterPro" id="IPR015660">
    <property type="entry name" value="MASH1/Ascl1a-like"/>
</dbReference>
<comment type="subcellular location">
    <subcellularLocation>
        <location evidence="1">Nucleus</location>
    </subcellularLocation>
</comment>
<dbReference type="EMBL" id="JANJYI010000009">
    <property type="protein sequence ID" value="KAK2636469.1"/>
    <property type="molecule type" value="Genomic_DNA"/>
</dbReference>
<dbReference type="SMART" id="SM00353">
    <property type="entry name" value="HLH"/>
    <property type="match status" value="1"/>
</dbReference>
<evidence type="ECO:0000256" key="2">
    <source>
        <dbReference type="ARBA" id="ARBA00023015"/>
    </source>
</evidence>
<dbReference type="GO" id="GO:0090575">
    <property type="term" value="C:RNA polymerase II transcription regulator complex"/>
    <property type="evidence" value="ECO:0007669"/>
    <property type="project" value="TreeGrafter"/>
</dbReference>
<dbReference type="Pfam" id="PF00010">
    <property type="entry name" value="HLH"/>
    <property type="match status" value="1"/>
</dbReference>
<evidence type="ECO:0000313" key="6">
    <source>
        <dbReference type="EMBL" id="KAK2636469.1"/>
    </source>
</evidence>
<dbReference type="Proteomes" id="UP001280121">
    <property type="component" value="Unassembled WGS sequence"/>
</dbReference>
<evidence type="ECO:0000313" key="7">
    <source>
        <dbReference type="Proteomes" id="UP001280121"/>
    </source>
</evidence>
<keyword evidence="3" id="KW-0804">Transcription</keyword>
<dbReference type="PANTHER" id="PTHR13935:SF118">
    <property type="entry name" value="BHLH DOMAIN-CONTAINING PROTEIN"/>
    <property type="match status" value="1"/>
</dbReference>
<dbReference type="SUPFAM" id="SSF47459">
    <property type="entry name" value="HLH, helix-loop-helix DNA-binding domain"/>
    <property type="match status" value="1"/>
</dbReference>
<comment type="caution">
    <text evidence="6">The sequence shown here is derived from an EMBL/GenBank/DDBJ whole genome shotgun (WGS) entry which is preliminary data.</text>
</comment>
<keyword evidence="2" id="KW-0805">Transcription regulation</keyword>